<organism evidence="2 3">
    <name type="scientific">Planosporangium mesophilum</name>
    <dbReference type="NCBI Taxonomy" id="689768"/>
    <lineage>
        <taxon>Bacteria</taxon>
        <taxon>Bacillati</taxon>
        <taxon>Actinomycetota</taxon>
        <taxon>Actinomycetes</taxon>
        <taxon>Micromonosporales</taxon>
        <taxon>Micromonosporaceae</taxon>
        <taxon>Planosporangium</taxon>
    </lineage>
</organism>
<proteinExistence type="predicted"/>
<dbReference type="RefSeq" id="WP_168118037.1">
    <property type="nucleotide sequence ID" value="NZ_BOON01000070.1"/>
</dbReference>
<gene>
    <name evidence="2" type="ORF">Pme01_58390</name>
</gene>
<dbReference type="AlphaFoldDB" id="A0A8J3X360"/>
<keyword evidence="1" id="KW-0472">Membrane</keyword>
<protein>
    <submittedName>
        <fullName evidence="2">Uncharacterized protein</fullName>
    </submittedName>
</protein>
<evidence type="ECO:0000313" key="3">
    <source>
        <dbReference type="Proteomes" id="UP000599074"/>
    </source>
</evidence>
<sequence length="57" mass="5898">MIGLVMVGSLVAVLVVGVVVLVRRPAERSRVLRWSAPALLFLGSAVGSLQARPSTAA</sequence>
<dbReference type="Proteomes" id="UP000599074">
    <property type="component" value="Unassembled WGS sequence"/>
</dbReference>
<evidence type="ECO:0000313" key="2">
    <source>
        <dbReference type="EMBL" id="GII26242.1"/>
    </source>
</evidence>
<dbReference type="EMBL" id="BOON01000070">
    <property type="protein sequence ID" value="GII26242.1"/>
    <property type="molecule type" value="Genomic_DNA"/>
</dbReference>
<name>A0A8J3X360_9ACTN</name>
<reference evidence="2" key="1">
    <citation type="submission" date="2021-01" db="EMBL/GenBank/DDBJ databases">
        <title>Whole genome shotgun sequence of Planosporangium mesophilum NBRC 109066.</title>
        <authorList>
            <person name="Komaki H."/>
            <person name="Tamura T."/>
        </authorList>
    </citation>
    <scope>NUCLEOTIDE SEQUENCE</scope>
    <source>
        <strain evidence="2">NBRC 109066</strain>
    </source>
</reference>
<evidence type="ECO:0000256" key="1">
    <source>
        <dbReference type="SAM" id="Phobius"/>
    </source>
</evidence>
<comment type="caution">
    <text evidence="2">The sequence shown here is derived from an EMBL/GenBank/DDBJ whole genome shotgun (WGS) entry which is preliminary data.</text>
</comment>
<accession>A0A8J3X360</accession>
<keyword evidence="1" id="KW-1133">Transmembrane helix</keyword>
<feature type="transmembrane region" description="Helical" evidence="1">
    <location>
        <begin position="6"/>
        <end position="22"/>
    </location>
</feature>
<keyword evidence="3" id="KW-1185">Reference proteome</keyword>
<keyword evidence="1" id="KW-0812">Transmembrane</keyword>